<dbReference type="InterPro" id="IPR003594">
    <property type="entry name" value="HATPase_dom"/>
</dbReference>
<dbReference type="PRINTS" id="PR00344">
    <property type="entry name" value="BCTRLSENSOR"/>
</dbReference>
<dbReference type="GO" id="GO:0000155">
    <property type="term" value="F:phosphorelay sensor kinase activity"/>
    <property type="evidence" value="ECO:0007669"/>
    <property type="project" value="InterPro"/>
</dbReference>
<dbReference type="Pfam" id="PF17201">
    <property type="entry name" value="Cache_3-Cache_2"/>
    <property type="match status" value="1"/>
</dbReference>
<sequence>MSLFRVITSRVERKLALLLSLVSVLALSILGYLAVQTVTLARQQNVAELEWQLTNQSVDRLRKFIDDKIENFRIVVADPNVNAIGYEQQTFILEGHLAGDSSLVELSFIQPTDGFETARVVRGYDKPIHRVLGLDEPAVVAALKGENYFGPVFFSDNEPRIVLASPVTNQQGVVIGLLRGEANLTTVSPLVAQANLGESGYLYVVDQSGRVIASSSVLSNRLSRGTDLKRQPFVSQVLSTGLAPALNTATIYNSNIAREKVFAVGRTIPKFGWAVVVEWPEAEAMAVVSEVVGRLVAGTFILLLALVIVSLWLARKITKPLRQLTTAAAQIGQGKFDVVLPTASQDEVGELARSFGTMTQGLKELERLKDEFVFIAAHELRTPVTAIRGYAEMLGDASKDLPEQAKEFVTRLQQSGGRLAILVNDLLEVARSQAGRLKVQTSPQDIVAIISATLAELKSLADEKKHIIVFSPPPQLPQVMADKDKLQEVLVNLVGNAIKYTPPQGKVEVGLRIEGDSVVTWVKDNGIGITAEDQAKLFQRFFRVESDETRNIQGTGLGLFIVRQIIEHMNGRIWVESTKGQGSTFLFTLLAGDFLEPE</sequence>
<dbReference type="InterPro" id="IPR036890">
    <property type="entry name" value="HATPase_C_sf"/>
</dbReference>
<comment type="caution">
    <text evidence="12">The sequence shown here is derived from an EMBL/GenBank/DDBJ whole genome shotgun (WGS) entry which is preliminary data.</text>
</comment>
<reference evidence="12 13" key="1">
    <citation type="journal article" date="2016" name="Nat. Commun.">
        <title>Thousands of microbial genomes shed light on interconnected biogeochemical processes in an aquifer system.</title>
        <authorList>
            <person name="Anantharaman K."/>
            <person name="Brown C.T."/>
            <person name="Hug L.A."/>
            <person name="Sharon I."/>
            <person name="Castelle C.J."/>
            <person name="Probst A.J."/>
            <person name="Thomas B.C."/>
            <person name="Singh A."/>
            <person name="Wilkins M.J."/>
            <person name="Karaoz U."/>
            <person name="Brodie E.L."/>
            <person name="Williams K.H."/>
            <person name="Hubbard S.S."/>
            <person name="Banfield J.F."/>
        </authorList>
    </citation>
    <scope>NUCLEOTIDE SEQUENCE [LARGE SCALE GENOMIC DNA]</scope>
</reference>
<evidence type="ECO:0000256" key="3">
    <source>
        <dbReference type="ARBA" id="ARBA00012438"/>
    </source>
</evidence>
<comment type="catalytic activity">
    <reaction evidence="1">
        <text>ATP + protein L-histidine = ADP + protein N-phospho-L-histidine.</text>
        <dbReference type="EC" id="2.7.13.3"/>
    </reaction>
</comment>
<keyword evidence="8 9" id="KW-0472">Membrane</keyword>
<dbReference type="InterPro" id="IPR004358">
    <property type="entry name" value="Sig_transdc_His_kin-like_C"/>
</dbReference>
<feature type="domain" description="HAMP" evidence="11">
    <location>
        <begin position="315"/>
        <end position="367"/>
    </location>
</feature>
<dbReference type="EC" id="2.7.13.3" evidence="3"/>
<evidence type="ECO:0000256" key="1">
    <source>
        <dbReference type="ARBA" id="ARBA00000085"/>
    </source>
</evidence>
<evidence type="ECO:0000313" key="12">
    <source>
        <dbReference type="EMBL" id="OHA55032.1"/>
    </source>
</evidence>
<evidence type="ECO:0000256" key="2">
    <source>
        <dbReference type="ARBA" id="ARBA00004370"/>
    </source>
</evidence>
<accession>A0A1G2Q5E1</accession>
<dbReference type="EMBL" id="MHTD01000046">
    <property type="protein sequence ID" value="OHA55032.1"/>
    <property type="molecule type" value="Genomic_DNA"/>
</dbReference>
<evidence type="ECO:0000256" key="7">
    <source>
        <dbReference type="ARBA" id="ARBA00023012"/>
    </source>
</evidence>
<comment type="subcellular location">
    <subcellularLocation>
        <location evidence="2">Membrane</location>
    </subcellularLocation>
</comment>
<dbReference type="InterPro" id="IPR003660">
    <property type="entry name" value="HAMP_dom"/>
</dbReference>
<dbReference type="Gene3D" id="1.10.8.500">
    <property type="entry name" value="HAMP domain in histidine kinase"/>
    <property type="match status" value="1"/>
</dbReference>
<dbReference type="CDD" id="cd00082">
    <property type="entry name" value="HisKA"/>
    <property type="match status" value="1"/>
</dbReference>
<keyword evidence="6" id="KW-0418">Kinase</keyword>
<evidence type="ECO:0000256" key="5">
    <source>
        <dbReference type="ARBA" id="ARBA00022679"/>
    </source>
</evidence>
<keyword evidence="5" id="KW-0808">Transferase</keyword>
<keyword evidence="7" id="KW-0902">Two-component regulatory system</keyword>
<dbReference type="SUPFAM" id="SSF158472">
    <property type="entry name" value="HAMP domain-like"/>
    <property type="match status" value="1"/>
</dbReference>
<dbReference type="SMART" id="SM00304">
    <property type="entry name" value="HAMP"/>
    <property type="match status" value="1"/>
</dbReference>
<dbReference type="Gene3D" id="3.30.450.20">
    <property type="entry name" value="PAS domain"/>
    <property type="match status" value="1"/>
</dbReference>
<dbReference type="InterPro" id="IPR033462">
    <property type="entry name" value="Cache_3-Cache_2"/>
</dbReference>
<dbReference type="SMART" id="SM00388">
    <property type="entry name" value="HisKA"/>
    <property type="match status" value="1"/>
</dbReference>
<feature type="domain" description="Histidine kinase" evidence="10">
    <location>
        <begin position="375"/>
        <end position="593"/>
    </location>
</feature>
<dbReference type="GO" id="GO:0016020">
    <property type="term" value="C:membrane"/>
    <property type="evidence" value="ECO:0007669"/>
    <property type="project" value="UniProtKB-SubCell"/>
</dbReference>
<dbReference type="SUPFAM" id="SSF47384">
    <property type="entry name" value="Homodimeric domain of signal transducing histidine kinase"/>
    <property type="match status" value="1"/>
</dbReference>
<keyword evidence="9" id="KW-0812">Transmembrane</keyword>
<dbReference type="SUPFAM" id="SSF55874">
    <property type="entry name" value="ATPase domain of HSP90 chaperone/DNA topoisomerase II/histidine kinase"/>
    <property type="match status" value="1"/>
</dbReference>
<dbReference type="InterPro" id="IPR003661">
    <property type="entry name" value="HisK_dim/P_dom"/>
</dbReference>
<dbReference type="PANTHER" id="PTHR43711:SF1">
    <property type="entry name" value="HISTIDINE KINASE 1"/>
    <property type="match status" value="1"/>
</dbReference>
<dbReference type="FunFam" id="3.30.565.10:FF:000006">
    <property type="entry name" value="Sensor histidine kinase WalK"/>
    <property type="match status" value="1"/>
</dbReference>
<protein>
    <recommendedName>
        <fullName evidence="3">histidine kinase</fullName>
        <ecNumber evidence="3">2.7.13.3</ecNumber>
    </recommendedName>
</protein>
<evidence type="ECO:0000256" key="8">
    <source>
        <dbReference type="ARBA" id="ARBA00023136"/>
    </source>
</evidence>
<dbReference type="SMART" id="SM00387">
    <property type="entry name" value="HATPase_c"/>
    <property type="match status" value="1"/>
</dbReference>
<dbReference type="Pfam" id="PF02518">
    <property type="entry name" value="HATPase_c"/>
    <property type="match status" value="1"/>
</dbReference>
<dbReference type="InterPro" id="IPR036097">
    <property type="entry name" value="HisK_dim/P_sf"/>
</dbReference>
<dbReference type="Proteomes" id="UP000178199">
    <property type="component" value="Unassembled WGS sequence"/>
</dbReference>
<evidence type="ECO:0000313" key="13">
    <source>
        <dbReference type="Proteomes" id="UP000178199"/>
    </source>
</evidence>
<organism evidence="12 13">
    <name type="scientific">Candidatus Veblenbacteria bacterium RIFOXYC1_FULL_42_9</name>
    <dbReference type="NCBI Taxonomy" id="1802427"/>
    <lineage>
        <taxon>Bacteria</taxon>
        <taxon>Candidatus Vebleniibacteriota</taxon>
    </lineage>
</organism>
<proteinExistence type="predicted"/>
<dbReference type="Gene3D" id="3.30.565.10">
    <property type="entry name" value="Histidine kinase-like ATPase, C-terminal domain"/>
    <property type="match status" value="1"/>
</dbReference>
<dbReference type="InterPro" id="IPR005467">
    <property type="entry name" value="His_kinase_dom"/>
</dbReference>
<feature type="transmembrane region" description="Helical" evidence="9">
    <location>
        <begin position="295"/>
        <end position="314"/>
    </location>
</feature>
<dbReference type="CDD" id="cd00075">
    <property type="entry name" value="HATPase"/>
    <property type="match status" value="1"/>
</dbReference>
<dbReference type="PANTHER" id="PTHR43711">
    <property type="entry name" value="TWO-COMPONENT HISTIDINE KINASE"/>
    <property type="match status" value="1"/>
</dbReference>
<evidence type="ECO:0000259" key="11">
    <source>
        <dbReference type="PROSITE" id="PS50885"/>
    </source>
</evidence>
<dbReference type="InterPro" id="IPR050736">
    <property type="entry name" value="Sensor_HK_Regulatory"/>
</dbReference>
<dbReference type="PROSITE" id="PS50885">
    <property type="entry name" value="HAMP"/>
    <property type="match status" value="1"/>
</dbReference>
<gene>
    <name evidence="12" type="ORF">A2429_00155</name>
</gene>
<evidence type="ECO:0000256" key="9">
    <source>
        <dbReference type="SAM" id="Phobius"/>
    </source>
</evidence>
<keyword evidence="4" id="KW-0597">Phosphoprotein</keyword>
<dbReference type="Pfam" id="PF00512">
    <property type="entry name" value="HisKA"/>
    <property type="match status" value="1"/>
</dbReference>
<dbReference type="CDD" id="cd06225">
    <property type="entry name" value="HAMP"/>
    <property type="match status" value="1"/>
</dbReference>
<dbReference type="Pfam" id="PF00672">
    <property type="entry name" value="HAMP"/>
    <property type="match status" value="1"/>
</dbReference>
<dbReference type="FunFam" id="1.10.287.130:FF:000001">
    <property type="entry name" value="Two-component sensor histidine kinase"/>
    <property type="match status" value="1"/>
</dbReference>
<dbReference type="Gene3D" id="1.10.287.130">
    <property type="match status" value="1"/>
</dbReference>
<evidence type="ECO:0000259" key="10">
    <source>
        <dbReference type="PROSITE" id="PS50109"/>
    </source>
</evidence>
<dbReference type="AlphaFoldDB" id="A0A1G2Q5E1"/>
<keyword evidence="9" id="KW-1133">Transmembrane helix</keyword>
<dbReference type="PROSITE" id="PS50109">
    <property type="entry name" value="HIS_KIN"/>
    <property type="match status" value="1"/>
</dbReference>
<evidence type="ECO:0000256" key="4">
    <source>
        <dbReference type="ARBA" id="ARBA00022553"/>
    </source>
</evidence>
<name>A0A1G2Q5E1_9BACT</name>
<evidence type="ECO:0000256" key="6">
    <source>
        <dbReference type="ARBA" id="ARBA00022777"/>
    </source>
</evidence>